<comment type="caution">
    <text evidence="1">The sequence shown here is derived from an EMBL/GenBank/DDBJ whole genome shotgun (WGS) entry which is preliminary data.</text>
</comment>
<evidence type="ECO:0008006" key="3">
    <source>
        <dbReference type="Google" id="ProtNLM"/>
    </source>
</evidence>
<protein>
    <recommendedName>
        <fullName evidence="3">Nucleotidyl transferase AbiEii/AbiGii toxin family protein</fullName>
    </recommendedName>
</protein>
<proteinExistence type="predicted"/>
<dbReference type="Proteomes" id="UP000028511">
    <property type="component" value="Unassembled WGS sequence"/>
</dbReference>
<gene>
    <name evidence="1" type="ORF">XBP1_2370002</name>
</gene>
<organism evidence="1 2">
    <name type="scientific">Xenorhabdus bovienii str. puntauvense</name>
    <dbReference type="NCBI Taxonomy" id="1398201"/>
    <lineage>
        <taxon>Bacteria</taxon>
        <taxon>Pseudomonadati</taxon>
        <taxon>Pseudomonadota</taxon>
        <taxon>Gammaproteobacteria</taxon>
        <taxon>Enterobacterales</taxon>
        <taxon>Morganellaceae</taxon>
        <taxon>Xenorhabdus</taxon>
    </lineage>
</organism>
<dbReference type="HOGENOM" id="CLU_071784_1_0_6"/>
<dbReference type="RefSeq" id="WP_051869182.1">
    <property type="nucleotide sequence ID" value="NZ_CAWLWN010000203.1"/>
</dbReference>
<sequence>MYKYRLEHHAKIARILESIDADFIEDAECYFAGGTAIVMLLDEYRESVDIDFLCSSREGYSKLRSTVTSDSFGQVFKQPVHYGSDVRANQYGIRSIVLADETRIRMEFVSEGRLDLGFGGRIHGIPTLSQEDFFATKLLANADRGRDKSTQFKDMIDIGMMISAWGDIPQVSWDKARSAYGQSIDKEYNAVVDMMNSNKSHFDRCIGLLHISEENTDKIVSALNLSFCDNDYESDFMTNFNR</sequence>
<dbReference type="InterPro" id="IPR014942">
    <property type="entry name" value="AbiEii"/>
</dbReference>
<dbReference type="Pfam" id="PF08843">
    <property type="entry name" value="AbiEii"/>
    <property type="match status" value="1"/>
</dbReference>
<name>A0A077NES8_XENBV</name>
<evidence type="ECO:0000313" key="2">
    <source>
        <dbReference type="Proteomes" id="UP000028511"/>
    </source>
</evidence>
<accession>A0A077NES8</accession>
<evidence type="ECO:0000313" key="1">
    <source>
        <dbReference type="EMBL" id="CDG96898.1"/>
    </source>
</evidence>
<reference evidence="1" key="1">
    <citation type="submission" date="2013-07" db="EMBL/GenBank/DDBJ databases">
        <title>Sub-species coevolution in mutualistic symbiosis.</title>
        <authorList>
            <person name="Murfin K."/>
            <person name="Klassen J."/>
            <person name="Lee M."/>
            <person name="Forst S."/>
            <person name="Stock P."/>
            <person name="Goodrich-Blair H."/>
        </authorList>
    </citation>
    <scope>NUCLEOTIDE SEQUENCE [LARGE SCALE GENOMIC DNA]</scope>
    <source>
        <strain evidence="1">Puntauvense</strain>
    </source>
</reference>
<dbReference type="AlphaFoldDB" id="A0A077NES8"/>
<dbReference type="Gene3D" id="3.10.450.620">
    <property type="entry name" value="JHP933, nucleotidyltransferase-like core domain"/>
    <property type="match status" value="1"/>
</dbReference>
<dbReference type="EMBL" id="CBSW010000154">
    <property type="protein sequence ID" value="CDG96898.1"/>
    <property type="molecule type" value="Genomic_DNA"/>
</dbReference>